<evidence type="ECO:0000256" key="1">
    <source>
        <dbReference type="SAM" id="MobiDB-lite"/>
    </source>
</evidence>
<dbReference type="Gene3D" id="2.40.128.130">
    <property type="entry name" value="Autotransporter beta-domain"/>
    <property type="match status" value="1"/>
</dbReference>
<evidence type="ECO:0000313" key="3">
    <source>
        <dbReference type="EMBL" id="ASV34467.1"/>
    </source>
</evidence>
<dbReference type="PANTHER" id="PTHR12338">
    <property type="entry name" value="AUTOTRANSPORTER"/>
    <property type="match status" value="1"/>
</dbReference>
<dbReference type="Gene3D" id="2.160.20.20">
    <property type="match status" value="1"/>
</dbReference>
<geneLocation type="plasmid" evidence="3 4">
    <name>p1_M47_H.defensa</name>
</geneLocation>
<proteinExistence type="predicted"/>
<organism evidence="3 4">
    <name type="scientific">Candidatus Williamhamiltonella defendens</name>
    <dbReference type="NCBI Taxonomy" id="138072"/>
    <lineage>
        <taxon>Bacteria</taxon>
        <taxon>Pseudomonadati</taxon>
        <taxon>Pseudomonadota</taxon>
        <taxon>Gammaproteobacteria</taxon>
        <taxon>Enterobacterales</taxon>
        <taxon>Enterobacteriaceae</taxon>
        <taxon>aphid secondary symbionts</taxon>
        <taxon>Candidatus Williamhamiltonella</taxon>
    </lineage>
</organism>
<dbReference type="InterPro" id="IPR036709">
    <property type="entry name" value="Autotransporte_beta_dom_sf"/>
</dbReference>
<dbReference type="InterPro" id="IPR004899">
    <property type="entry name" value="Pertactin_central"/>
</dbReference>
<keyword evidence="3" id="KW-0614">Plasmid</keyword>
<accession>A0AAC9YGL2</accession>
<reference evidence="3" key="1">
    <citation type="submission" date="2017-08" db="EMBL/GenBank/DDBJ databases">
        <title>Genome sequence of Candidatus Hamiltonella defensa from Acyrthosiphon pisum strain MI47.</title>
        <authorList>
            <person name="Patel V.A."/>
            <person name="Chevignon G."/>
            <person name="Russell J.A."/>
            <person name="Oliver K.M."/>
        </authorList>
    </citation>
    <scope>NUCLEOTIDE SEQUENCE</scope>
    <source>
        <strain evidence="3">MI47</strain>
        <plasmid evidence="3">p1_M47_H.defensa</plasmid>
    </source>
</reference>
<dbReference type="PANTHER" id="PTHR12338:SF5">
    <property type="entry name" value="ANTIGEN 43-RELATED"/>
    <property type="match status" value="1"/>
</dbReference>
<dbReference type="GO" id="GO:0019867">
    <property type="term" value="C:outer membrane"/>
    <property type="evidence" value="ECO:0007669"/>
    <property type="project" value="InterPro"/>
</dbReference>
<feature type="domain" description="Pertactin central region" evidence="2">
    <location>
        <begin position="209"/>
        <end position="323"/>
    </location>
</feature>
<dbReference type="NCBIfam" id="TIGR01414">
    <property type="entry name" value="autotrans_barl"/>
    <property type="match status" value="1"/>
</dbReference>
<dbReference type="InterPro" id="IPR011050">
    <property type="entry name" value="Pectin_lyase_fold/virulence"/>
</dbReference>
<dbReference type="CDD" id="cd01343">
    <property type="entry name" value="PL1_Passenger_AT"/>
    <property type="match status" value="1"/>
</dbReference>
<dbReference type="Pfam" id="PF03212">
    <property type="entry name" value="Pertactin"/>
    <property type="match status" value="1"/>
</dbReference>
<dbReference type="InterPro" id="IPR012332">
    <property type="entry name" value="Autotransporter_pectin_lyase_C"/>
</dbReference>
<dbReference type="AlphaFoldDB" id="A0AAC9YGL2"/>
<dbReference type="Proteomes" id="UP000792865">
    <property type="component" value="Plasmid p1_M47_H.defensa"/>
</dbReference>
<evidence type="ECO:0000313" key="4">
    <source>
        <dbReference type="Proteomes" id="UP000792865"/>
    </source>
</evidence>
<evidence type="ECO:0000259" key="2">
    <source>
        <dbReference type="Pfam" id="PF03212"/>
    </source>
</evidence>
<dbReference type="EMBL" id="CP022933">
    <property type="protein sequence ID" value="ASV34467.1"/>
    <property type="molecule type" value="Genomic_DNA"/>
</dbReference>
<name>A0AAC9YGL2_9ENTR</name>
<feature type="region of interest" description="Disordered" evidence="1">
    <location>
        <begin position="321"/>
        <end position="372"/>
    </location>
</feature>
<dbReference type="InterPro" id="IPR050909">
    <property type="entry name" value="Bact_Autotransporter_VF"/>
</dbReference>
<sequence>MVVSDNGLKYSPDFSRAHIKPGGLLRLSSGRMINSRVEEGSLSVFEDGSEASDTIMIKARTKVEKRGTLKRTQMTGGSLDIKERGLAEAIVVNGGGRMSNYSGTDIGTVVNSGTYTLGDAHSTTAQSNNLTLESGATAYIRDGILNGATLNGGLMILVDDGLSSTLKGNVTVGERGQLNVINNGHLDTHNANLNLSGRVRLKNDADFGTLLMNNGHFYFDSDSNADSKLSVETLSGSGTFWMNTDIAGHKGDFLHVRGEANGHFGVRVTDTGESPKAEDSLKIIQTGGGEAKFTLANQGQVVDVGTYQYHLVPDDLKRGWSLVSHQPQPSEKPKSPTEAPVPPPSVTETVAASRPISETEETEPKPAVPPPSVMETVAASAPDIPSITPSTAAVLSMSTVGPVMYHSEMAQIQERMSSTRQAKTESAVWVKLMNERHNIIQKAGEGYGLKLNGISLGADRTLRLGRSAYTTQGLFFTHSDAKLNFRGKAIGVGT</sequence>
<dbReference type="InterPro" id="IPR006315">
    <property type="entry name" value="OM_autotransptr_brl_dom"/>
</dbReference>
<gene>
    <name evidence="3" type="ORF">CJJ18_10590</name>
</gene>
<protein>
    <recommendedName>
        <fullName evidence="2">Pertactin central region domain-containing protein</fullName>
    </recommendedName>
</protein>
<dbReference type="SUPFAM" id="SSF51126">
    <property type="entry name" value="Pectin lyase-like"/>
    <property type="match status" value="1"/>
</dbReference>